<feature type="transmembrane region" description="Helical" evidence="14">
    <location>
        <begin position="245"/>
        <end position="268"/>
    </location>
</feature>
<evidence type="ECO:0000256" key="6">
    <source>
        <dbReference type="ARBA" id="ARBA00023065"/>
    </source>
</evidence>
<sequence length="524" mass="60699">MYNVAQGNQMRVILKLCTPFLAILLLSVTPGCHGSESAERLFNNLMDGYNNLIRPVTNVTDILNVIFGLSISQLIDIDERNQIMTTSVWVKQKWHDYQMVWDPGEYDGLTIIHIPVNMLWMPDILLYNNADGPYDVEFMTNALVYSDGTVYWIPPAIYKSSCKINIEFFPFDEQKCIMKFGSWTHDGLVLDLVIMDEYVGQEDYWENGEWDIVESPGQRHSVKYPCCEETYIDVTFSFVLHRKSLFYIVTLVIPCLLISFLTMLVFYLPSDACEKITLSISILLALIVFLLLISEIIPPTSTSLPLIGRYMLFTMSLVTMSIFATVVVINIHFRSAKTHVMPNWVRKIFIDIIPKYLHMERPPKDDRLQRERMKRRNIRTQEEGHSNGYYDRRFMQTAAKYMVDTITPSLLEEIEGREQINKNYNQFGSSDLAPEYREAIESLNFITNHLKAEDIEDEVSEDWKYVALVIDRILLWIFLIVCVVGTCSILLNSPVIWERANAHATPKFEKPILIESITYGEYSL</sequence>
<dbReference type="GeneID" id="100376995"/>
<reference evidence="18" key="1">
    <citation type="submission" date="2025-08" db="UniProtKB">
        <authorList>
            <consortium name="RefSeq"/>
        </authorList>
    </citation>
    <scope>IDENTIFICATION</scope>
    <source>
        <tissue evidence="18">Testes</tissue>
    </source>
</reference>
<keyword evidence="17" id="KW-1185">Reference proteome</keyword>
<dbReference type="Gene3D" id="1.20.58.390">
    <property type="entry name" value="Neurotransmitter-gated ion-channel transmembrane domain"/>
    <property type="match status" value="2"/>
</dbReference>
<feature type="domain" description="Neurotransmitter-gated ion-channel transmembrane" evidence="16">
    <location>
        <begin position="251"/>
        <end position="489"/>
    </location>
</feature>
<keyword evidence="2" id="KW-1003">Cell membrane</keyword>
<keyword evidence="8" id="KW-1015">Disulfide bond</keyword>
<dbReference type="NCBIfam" id="TIGR00860">
    <property type="entry name" value="LIC"/>
    <property type="match status" value="1"/>
</dbReference>
<feature type="signal peptide" evidence="14">
    <location>
        <begin position="1"/>
        <end position="34"/>
    </location>
</feature>
<dbReference type="PRINTS" id="PR00254">
    <property type="entry name" value="NICOTINICR"/>
</dbReference>
<dbReference type="PANTHER" id="PTHR18945">
    <property type="entry name" value="NEUROTRANSMITTER GATED ION CHANNEL"/>
    <property type="match status" value="1"/>
</dbReference>
<evidence type="ECO:0000256" key="14">
    <source>
        <dbReference type="RuleBase" id="RU000687"/>
    </source>
</evidence>
<evidence type="ECO:0000256" key="3">
    <source>
        <dbReference type="ARBA" id="ARBA00022692"/>
    </source>
</evidence>
<evidence type="ECO:0000313" key="17">
    <source>
        <dbReference type="Proteomes" id="UP000694865"/>
    </source>
</evidence>
<dbReference type="Pfam" id="PF02931">
    <property type="entry name" value="Neur_chan_LBD"/>
    <property type="match status" value="1"/>
</dbReference>
<evidence type="ECO:0000256" key="10">
    <source>
        <dbReference type="ARBA" id="ARBA00023180"/>
    </source>
</evidence>
<evidence type="ECO:0000313" key="18">
    <source>
        <dbReference type="RefSeq" id="XP_006824192.1"/>
    </source>
</evidence>
<dbReference type="InterPro" id="IPR002394">
    <property type="entry name" value="Nicotinic_acetylcholine_rcpt"/>
</dbReference>
<evidence type="ECO:0000259" key="16">
    <source>
        <dbReference type="Pfam" id="PF02932"/>
    </source>
</evidence>
<evidence type="ECO:0000256" key="7">
    <source>
        <dbReference type="ARBA" id="ARBA00023136"/>
    </source>
</evidence>
<dbReference type="InterPro" id="IPR036719">
    <property type="entry name" value="Neuro-gated_channel_TM_sf"/>
</dbReference>
<keyword evidence="3 14" id="KW-0812">Transmembrane</keyword>
<evidence type="ECO:0000256" key="12">
    <source>
        <dbReference type="ARBA" id="ARBA00023303"/>
    </source>
</evidence>
<evidence type="ECO:0000256" key="1">
    <source>
        <dbReference type="ARBA" id="ARBA00022448"/>
    </source>
</evidence>
<keyword evidence="9" id="KW-0675">Receptor</keyword>
<dbReference type="InterPro" id="IPR038050">
    <property type="entry name" value="Neuro_actylchol_rec"/>
</dbReference>
<dbReference type="InterPro" id="IPR006029">
    <property type="entry name" value="Neurotrans-gated_channel_TM"/>
</dbReference>
<evidence type="ECO:0000256" key="9">
    <source>
        <dbReference type="ARBA" id="ARBA00023170"/>
    </source>
</evidence>
<keyword evidence="14" id="KW-0732">Signal</keyword>
<dbReference type="CDD" id="cd18997">
    <property type="entry name" value="LGIC_ECD_nAChR"/>
    <property type="match status" value="1"/>
</dbReference>
<dbReference type="InterPro" id="IPR006202">
    <property type="entry name" value="Neur_chan_lig-bd"/>
</dbReference>
<dbReference type="InterPro" id="IPR006201">
    <property type="entry name" value="Neur_channel"/>
</dbReference>
<keyword evidence="11" id="KW-1071">Ligand-gated ion channel</keyword>
<keyword evidence="6 14" id="KW-0406">Ion transport</keyword>
<feature type="domain" description="Neurotransmitter-gated ion-channel ligand-binding" evidence="15">
    <location>
        <begin position="39"/>
        <end position="243"/>
    </location>
</feature>
<evidence type="ECO:0000256" key="4">
    <source>
        <dbReference type="ARBA" id="ARBA00022989"/>
    </source>
</evidence>
<keyword evidence="7 14" id="KW-0472">Membrane</keyword>
<dbReference type="InterPro" id="IPR018000">
    <property type="entry name" value="Neurotransmitter_ion_chnl_CS"/>
</dbReference>
<keyword evidence="1 14" id="KW-0813">Transport</keyword>
<dbReference type="SUPFAM" id="SSF90112">
    <property type="entry name" value="Neurotransmitter-gated ion-channel transmembrane pore"/>
    <property type="match status" value="1"/>
</dbReference>
<feature type="chain" id="PRO_5044967793" evidence="14">
    <location>
        <begin position="35"/>
        <end position="524"/>
    </location>
</feature>
<accession>A0ABM0MW01</accession>
<keyword evidence="5" id="KW-0770">Synapse</keyword>
<keyword evidence="10" id="KW-0325">Glycoprotein</keyword>
<name>A0ABM0MW01_SACKO</name>
<feature type="transmembrane region" description="Helical" evidence="14">
    <location>
        <begin position="310"/>
        <end position="333"/>
    </location>
</feature>
<dbReference type="SUPFAM" id="SSF63712">
    <property type="entry name" value="Nicotinic receptor ligand binding domain-like"/>
    <property type="match status" value="1"/>
</dbReference>
<proteinExistence type="inferred from homology"/>
<evidence type="ECO:0000256" key="5">
    <source>
        <dbReference type="ARBA" id="ARBA00023018"/>
    </source>
</evidence>
<keyword evidence="12 14" id="KW-0407">Ion channel</keyword>
<comment type="subcellular location">
    <subcellularLocation>
        <location evidence="13">Synaptic cell membrane</location>
        <topology evidence="13">Multi-pass membrane protein</topology>
    </subcellularLocation>
</comment>
<dbReference type="InterPro" id="IPR036734">
    <property type="entry name" value="Neur_chan_lig-bd_sf"/>
</dbReference>
<dbReference type="RefSeq" id="XP_006824192.1">
    <property type="nucleotide sequence ID" value="XM_006824129.1"/>
</dbReference>
<evidence type="ECO:0000256" key="11">
    <source>
        <dbReference type="ARBA" id="ARBA00023286"/>
    </source>
</evidence>
<comment type="similarity">
    <text evidence="14">Belongs to the ligand-gated ion channel (TC 1.A.9) family.</text>
</comment>
<organism evidence="17 18">
    <name type="scientific">Saccoglossus kowalevskii</name>
    <name type="common">Acorn worm</name>
    <dbReference type="NCBI Taxonomy" id="10224"/>
    <lineage>
        <taxon>Eukaryota</taxon>
        <taxon>Metazoa</taxon>
        <taxon>Hemichordata</taxon>
        <taxon>Enteropneusta</taxon>
        <taxon>Harrimaniidae</taxon>
        <taxon>Saccoglossus</taxon>
    </lineage>
</organism>
<dbReference type="Pfam" id="PF02932">
    <property type="entry name" value="Neur_chan_memb"/>
    <property type="match status" value="1"/>
</dbReference>
<evidence type="ECO:0000256" key="2">
    <source>
        <dbReference type="ARBA" id="ARBA00022475"/>
    </source>
</evidence>
<evidence type="ECO:0000259" key="15">
    <source>
        <dbReference type="Pfam" id="PF02931"/>
    </source>
</evidence>
<evidence type="ECO:0000256" key="13">
    <source>
        <dbReference type="ARBA" id="ARBA00034099"/>
    </source>
</evidence>
<dbReference type="CDD" id="cd19064">
    <property type="entry name" value="LGIC_TM_nAChR"/>
    <property type="match status" value="1"/>
</dbReference>
<feature type="transmembrane region" description="Helical" evidence="14">
    <location>
        <begin position="280"/>
        <end position="298"/>
    </location>
</feature>
<gene>
    <name evidence="18" type="primary">LOC100376995</name>
</gene>
<dbReference type="PROSITE" id="PS00236">
    <property type="entry name" value="NEUROTR_ION_CHANNEL"/>
    <property type="match status" value="1"/>
</dbReference>
<dbReference type="Gene3D" id="2.70.170.10">
    <property type="entry name" value="Neurotransmitter-gated ion-channel ligand-binding domain"/>
    <property type="match status" value="1"/>
</dbReference>
<keyword evidence="4 14" id="KW-1133">Transmembrane helix</keyword>
<dbReference type="Proteomes" id="UP000694865">
    <property type="component" value="Unplaced"/>
</dbReference>
<protein>
    <submittedName>
        <fullName evidence="18">Neuronal acetylcholine receptor subunit alpha-4-like</fullName>
    </submittedName>
</protein>
<feature type="transmembrane region" description="Helical" evidence="14">
    <location>
        <begin position="473"/>
        <end position="491"/>
    </location>
</feature>
<dbReference type="PRINTS" id="PR00252">
    <property type="entry name" value="NRIONCHANNEL"/>
</dbReference>
<evidence type="ECO:0000256" key="8">
    <source>
        <dbReference type="ARBA" id="ARBA00023157"/>
    </source>
</evidence>